<reference evidence="3" key="1">
    <citation type="submission" date="2018-05" db="EMBL/GenBank/DDBJ databases">
        <authorList>
            <person name="Lanie J.A."/>
            <person name="Ng W.-L."/>
            <person name="Kazmierczak K.M."/>
            <person name="Andrzejewski T.M."/>
            <person name="Davidsen T.M."/>
            <person name="Wayne K.J."/>
            <person name="Tettelin H."/>
            <person name="Glass J.I."/>
            <person name="Rusch D."/>
            <person name="Podicherti R."/>
            <person name="Tsui H.-C.T."/>
            <person name="Winkler M.E."/>
        </authorList>
    </citation>
    <scope>NUCLEOTIDE SEQUENCE</scope>
</reference>
<gene>
    <name evidence="3" type="ORF">METZ01_LOCUS439165</name>
</gene>
<organism evidence="3">
    <name type="scientific">marine metagenome</name>
    <dbReference type="NCBI Taxonomy" id="408172"/>
    <lineage>
        <taxon>unclassified sequences</taxon>
        <taxon>metagenomes</taxon>
        <taxon>ecological metagenomes</taxon>
    </lineage>
</organism>
<proteinExistence type="predicted"/>
<protein>
    <recommendedName>
        <fullName evidence="2">ABC transporter substrate-binding protein PnrA-like domain-containing protein</fullName>
    </recommendedName>
</protein>
<dbReference type="PANTHER" id="PTHR43208">
    <property type="entry name" value="ABC TRANSPORTER SUBSTRATE-BINDING PROTEIN"/>
    <property type="match status" value="1"/>
</dbReference>
<evidence type="ECO:0000259" key="2">
    <source>
        <dbReference type="Pfam" id="PF02608"/>
    </source>
</evidence>
<dbReference type="Gene3D" id="3.40.50.2300">
    <property type="match status" value="1"/>
</dbReference>
<dbReference type="InterPro" id="IPR052910">
    <property type="entry name" value="ABC-Purine-Binding"/>
</dbReference>
<feature type="non-terminal residue" evidence="3">
    <location>
        <position position="1"/>
    </location>
</feature>
<name>A0A382YT87_9ZZZZ</name>
<dbReference type="PANTHER" id="PTHR43208:SF1">
    <property type="entry name" value="ABC TRANSPORTER SUBSTRATE-BINDING PROTEIN"/>
    <property type="match status" value="1"/>
</dbReference>
<keyword evidence="1" id="KW-0732">Signal</keyword>
<dbReference type="InterPro" id="IPR003760">
    <property type="entry name" value="PnrA-like"/>
</dbReference>
<feature type="domain" description="ABC transporter substrate-binding protein PnrA-like" evidence="2">
    <location>
        <begin position="3"/>
        <end position="108"/>
    </location>
</feature>
<accession>A0A382YT87</accession>
<dbReference type="Pfam" id="PF02608">
    <property type="entry name" value="Bmp"/>
    <property type="match status" value="1"/>
</dbReference>
<dbReference type="GO" id="GO:0005886">
    <property type="term" value="C:plasma membrane"/>
    <property type="evidence" value="ECO:0007669"/>
    <property type="project" value="InterPro"/>
</dbReference>
<feature type="non-terminal residue" evidence="3">
    <location>
        <position position="261"/>
    </location>
</feature>
<evidence type="ECO:0000256" key="1">
    <source>
        <dbReference type="ARBA" id="ARBA00022729"/>
    </source>
</evidence>
<dbReference type="AlphaFoldDB" id="A0A382YT87"/>
<evidence type="ECO:0000313" key="3">
    <source>
        <dbReference type="EMBL" id="SVD86311.1"/>
    </source>
</evidence>
<sequence>NVNAPLNAWISGAQSVNPAVTANVTYIESWFDPTTAKAAADAHVANGADMLYAERLGPFETALENDGVYAFGHFTDQAALAPEVVLASPMARWDPSLNAVIDGFWANAADGAAHDAPMERIIYFMPEGGNELSPMSDLVPADVQAAVLDAQEKILSGELLVPFNSAPVDSQTAAAAPEAGPGSLDIGMVLLGVKEEGWYSSMLDSISRAQEAKPHGLEISLDIFENTPYAEGERILRELAQSGDFDMVIMHSAFGDAVAAV</sequence>
<dbReference type="EMBL" id="UINC01178254">
    <property type="protein sequence ID" value="SVD86311.1"/>
    <property type="molecule type" value="Genomic_DNA"/>
</dbReference>